<gene>
    <name evidence="1" type="ORF">Mal15_42550</name>
</gene>
<keyword evidence="2" id="KW-1185">Reference proteome</keyword>
<dbReference type="KEGG" id="smam:Mal15_42550"/>
<dbReference type="RefSeq" id="WP_147869462.1">
    <property type="nucleotide sequence ID" value="NZ_CP036264.1"/>
</dbReference>
<dbReference type="EMBL" id="CP036264">
    <property type="protein sequence ID" value="QEG00186.1"/>
    <property type="molecule type" value="Genomic_DNA"/>
</dbReference>
<evidence type="ECO:0000313" key="2">
    <source>
        <dbReference type="Proteomes" id="UP000321353"/>
    </source>
</evidence>
<proteinExistence type="predicted"/>
<accession>A0A5B9MKQ6</accession>
<dbReference type="Proteomes" id="UP000321353">
    <property type="component" value="Chromosome"/>
</dbReference>
<sequence length="66" mass="6889">MPLPQVLVGQSRAFFVATTAIRDAAATRLLVRFSTAVDLTTAASEIAYVRSVDASAITKNGTGAFT</sequence>
<reference evidence="1 2" key="1">
    <citation type="submission" date="2019-02" db="EMBL/GenBank/DDBJ databases">
        <title>Planctomycetal bacteria perform biofilm scaping via a novel small molecule.</title>
        <authorList>
            <person name="Jeske O."/>
            <person name="Boedeker C."/>
            <person name="Wiegand S."/>
            <person name="Breitling P."/>
            <person name="Kallscheuer N."/>
            <person name="Jogler M."/>
            <person name="Rohde M."/>
            <person name="Petersen J."/>
            <person name="Medema M.H."/>
            <person name="Surup F."/>
            <person name="Jogler C."/>
        </authorList>
    </citation>
    <scope>NUCLEOTIDE SEQUENCE [LARGE SCALE GENOMIC DNA]</scope>
    <source>
        <strain evidence="1 2">Mal15</strain>
    </source>
</reference>
<name>A0A5B9MKQ6_9BACT</name>
<organism evidence="1 2">
    <name type="scientific">Stieleria maiorica</name>
    <dbReference type="NCBI Taxonomy" id="2795974"/>
    <lineage>
        <taxon>Bacteria</taxon>
        <taxon>Pseudomonadati</taxon>
        <taxon>Planctomycetota</taxon>
        <taxon>Planctomycetia</taxon>
        <taxon>Pirellulales</taxon>
        <taxon>Pirellulaceae</taxon>
        <taxon>Stieleria</taxon>
    </lineage>
</organism>
<protein>
    <submittedName>
        <fullName evidence="1">Uncharacterized protein</fullName>
    </submittedName>
</protein>
<evidence type="ECO:0000313" key="1">
    <source>
        <dbReference type="EMBL" id="QEG00186.1"/>
    </source>
</evidence>
<dbReference type="AlphaFoldDB" id="A0A5B9MKQ6"/>